<dbReference type="OrthoDB" id="3265815at2759"/>
<proteinExistence type="predicted"/>
<protein>
    <recommendedName>
        <fullName evidence="4">BTB domain-containing protein</fullName>
    </recommendedName>
</protein>
<gene>
    <name evidence="2" type="ORF">CERSUDRAFT_106319</name>
</gene>
<dbReference type="Proteomes" id="UP000016930">
    <property type="component" value="Unassembled WGS sequence"/>
</dbReference>
<keyword evidence="3" id="KW-1185">Reference proteome</keyword>
<sequence length="368" mass="40361">MDAPEWDNVFRANFDIQEGGDMALDIPLLQYGTPCVEVPQLPTPPPSESGSPTDGTGNDATFTVSTAFHPESDLSTNPPDLILFSADGVSFYVHSRHIIALSTNSFNLLLPLSTHHVSTNHGATLPLPESADVLNIVLRTVYRMSCSQYLPSIDAVIASVHALCKYGMPLKMLLAPSQPLFFLVLALAPLAPIQFYALAGAYDLDALAAPISSHLIAYQLSSVTEELAAAMGPVYLKRLFFLHLGRIDALRQLLLTPLYPHPRLVNCGFVEQKKLTRAWALATAYIAWEIRPDLSTRTVESALYPLGDAMSCPDCKASLRSRVKDIIVQWTLVKESVQRTKPNTNEVIHAPRADNRLALSRESYDLAI</sequence>
<feature type="compositionally biased region" description="Low complexity" evidence="1">
    <location>
        <begin position="48"/>
        <end position="57"/>
    </location>
</feature>
<evidence type="ECO:0008006" key="4">
    <source>
        <dbReference type="Google" id="ProtNLM"/>
    </source>
</evidence>
<dbReference type="HOGENOM" id="CLU_051530_2_0_1"/>
<feature type="region of interest" description="Disordered" evidence="1">
    <location>
        <begin position="37"/>
        <end position="60"/>
    </location>
</feature>
<evidence type="ECO:0000313" key="2">
    <source>
        <dbReference type="EMBL" id="EMD36429.1"/>
    </source>
</evidence>
<dbReference type="STRING" id="914234.M2PJQ9"/>
<name>M2PJQ9_CERS8</name>
<evidence type="ECO:0000313" key="3">
    <source>
        <dbReference type="Proteomes" id="UP000016930"/>
    </source>
</evidence>
<organism evidence="2 3">
    <name type="scientific">Ceriporiopsis subvermispora (strain B)</name>
    <name type="common">White-rot fungus</name>
    <name type="synonym">Gelatoporia subvermispora</name>
    <dbReference type="NCBI Taxonomy" id="914234"/>
    <lineage>
        <taxon>Eukaryota</taxon>
        <taxon>Fungi</taxon>
        <taxon>Dikarya</taxon>
        <taxon>Basidiomycota</taxon>
        <taxon>Agaricomycotina</taxon>
        <taxon>Agaricomycetes</taxon>
        <taxon>Polyporales</taxon>
        <taxon>Gelatoporiaceae</taxon>
        <taxon>Gelatoporia</taxon>
    </lineage>
</organism>
<dbReference type="AlphaFoldDB" id="M2PJQ9"/>
<reference evidence="2 3" key="1">
    <citation type="journal article" date="2012" name="Proc. Natl. Acad. Sci. U.S.A.">
        <title>Comparative genomics of Ceriporiopsis subvermispora and Phanerochaete chrysosporium provide insight into selective ligninolysis.</title>
        <authorList>
            <person name="Fernandez-Fueyo E."/>
            <person name="Ruiz-Duenas F.J."/>
            <person name="Ferreira P."/>
            <person name="Floudas D."/>
            <person name="Hibbett D.S."/>
            <person name="Canessa P."/>
            <person name="Larrondo L.F."/>
            <person name="James T.Y."/>
            <person name="Seelenfreund D."/>
            <person name="Lobos S."/>
            <person name="Polanco R."/>
            <person name="Tello M."/>
            <person name="Honda Y."/>
            <person name="Watanabe T."/>
            <person name="Watanabe T."/>
            <person name="Ryu J.S."/>
            <person name="Kubicek C.P."/>
            <person name="Schmoll M."/>
            <person name="Gaskell J."/>
            <person name="Hammel K.E."/>
            <person name="St John F.J."/>
            <person name="Vanden Wymelenberg A."/>
            <person name="Sabat G."/>
            <person name="Splinter BonDurant S."/>
            <person name="Syed K."/>
            <person name="Yadav J.S."/>
            <person name="Doddapaneni H."/>
            <person name="Subramanian V."/>
            <person name="Lavin J.L."/>
            <person name="Oguiza J.A."/>
            <person name="Perez G."/>
            <person name="Pisabarro A.G."/>
            <person name="Ramirez L."/>
            <person name="Santoyo F."/>
            <person name="Master E."/>
            <person name="Coutinho P.M."/>
            <person name="Henrissat B."/>
            <person name="Lombard V."/>
            <person name="Magnuson J.K."/>
            <person name="Kuees U."/>
            <person name="Hori C."/>
            <person name="Igarashi K."/>
            <person name="Samejima M."/>
            <person name="Held B.W."/>
            <person name="Barry K.W."/>
            <person name="LaButti K.M."/>
            <person name="Lapidus A."/>
            <person name="Lindquist E.A."/>
            <person name="Lucas S.M."/>
            <person name="Riley R."/>
            <person name="Salamov A.A."/>
            <person name="Hoffmeister D."/>
            <person name="Schwenk D."/>
            <person name="Hadar Y."/>
            <person name="Yarden O."/>
            <person name="de Vries R.P."/>
            <person name="Wiebenga A."/>
            <person name="Stenlid J."/>
            <person name="Eastwood D."/>
            <person name="Grigoriev I.V."/>
            <person name="Berka R.M."/>
            <person name="Blanchette R.A."/>
            <person name="Kersten P."/>
            <person name="Martinez A.T."/>
            <person name="Vicuna R."/>
            <person name="Cullen D."/>
        </authorList>
    </citation>
    <scope>NUCLEOTIDE SEQUENCE [LARGE SCALE GENOMIC DNA]</scope>
    <source>
        <strain evidence="2 3">B</strain>
    </source>
</reference>
<accession>M2PJQ9</accession>
<evidence type="ECO:0000256" key="1">
    <source>
        <dbReference type="SAM" id="MobiDB-lite"/>
    </source>
</evidence>
<dbReference type="EMBL" id="KB445798">
    <property type="protein sequence ID" value="EMD36429.1"/>
    <property type="molecule type" value="Genomic_DNA"/>
</dbReference>